<dbReference type="KEGG" id="nve:5509835"/>
<evidence type="ECO:0000256" key="1">
    <source>
        <dbReference type="ARBA" id="ARBA00022737"/>
    </source>
</evidence>
<dbReference type="Gene3D" id="1.25.40.20">
    <property type="entry name" value="Ankyrin repeat-containing domain"/>
    <property type="match status" value="1"/>
</dbReference>
<dbReference type="SMART" id="SM00248">
    <property type="entry name" value="ANK"/>
    <property type="match status" value="5"/>
</dbReference>
<feature type="compositionally biased region" description="Acidic residues" evidence="4">
    <location>
        <begin position="489"/>
        <end position="498"/>
    </location>
</feature>
<sequence>MHLSIQNEQKFASVDFGFSETCFYQCSRTVVKVFLLTKRTRGQMCALTSAVKSKRFRQAKILIEMGNIDVNARDETKRTALMELCFLEEENKAAKLARMLLSHGARVGIRDTDGMTALSYAAKLGREQLVSAMMEEVHSFDPNAADKHGNTALHYASMSGNFVVLNLILKTLKRFKLSADKPNNAGETPLICASKTGNFLCARILVSEGKASESARDRILFKTAREWGRTKESLRSASKSPLFRTLQLPAREDCHDNDEDFPTRPRPHTAPQRGERNHRELLRLLFKLYEGHVSPAYRPASKPRPVEVEPPISPDTVSETESEFSEFGDFLAGLNSPSSSGRRLSIGKASSLASNANTAFRRRSIATMGLGNPNAGRRLSVTSGTSGRRSSQSMSAPKIRRGSINVIGKLNMNLQATKRESLEKGPRMRRSSVDVRSKTPSNKDSELIPLDYKVPDNTPSTPSGPARSRSRTPSRPPSFSNLHTLAEGSDAEEEEEEEALHRSSPAALYSHR</sequence>
<accession>A7SDI0</accession>
<dbReference type="EMBL" id="DS469630">
    <property type="protein sequence ID" value="EDO38263.1"/>
    <property type="molecule type" value="Genomic_DNA"/>
</dbReference>
<dbReference type="Pfam" id="PF12796">
    <property type="entry name" value="Ank_2"/>
    <property type="match status" value="1"/>
</dbReference>
<dbReference type="OMA" id="EWGRTKE"/>
<dbReference type="eggNOG" id="KOG0504">
    <property type="taxonomic scope" value="Eukaryota"/>
</dbReference>
<organism evidence="5 6">
    <name type="scientific">Nematostella vectensis</name>
    <name type="common">Starlet sea anemone</name>
    <dbReference type="NCBI Taxonomy" id="45351"/>
    <lineage>
        <taxon>Eukaryota</taxon>
        <taxon>Metazoa</taxon>
        <taxon>Cnidaria</taxon>
        <taxon>Anthozoa</taxon>
        <taxon>Hexacorallia</taxon>
        <taxon>Actiniaria</taxon>
        <taxon>Edwardsiidae</taxon>
        <taxon>Nematostella</taxon>
    </lineage>
</organism>
<dbReference type="PROSITE" id="PS50088">
    <property type="entry name" value="ANK_REPEAT"/>
    <property type="match status" value="1"/>
</dbReference>
<dbReference type="HOGENOM" id="CLU_532425_0_0_1"/>
<dbReference type="PhylomeDB" id="A7SDI0"/>
<dbReference type="PROSITE" id="PS50297">
    <property type="entry name" value="ANK_REP_REGION"/>
    <property type="match status" value="1"/>
</dbReference>
<dbReference type="InterPro" id="IPR036770">
    <property type="entry name" value="Ankyrin_rpt-contain_sf"/>
</dbReference>
<evidence type="ECO:0000256" key="2">
    <source>
        <dbReference type="ARBA" id="ARBA00023043"/>
    </source>
</evidence>
<reference evidence="5 6" key="1">
    <citation type="journal article" date="2007" name="Science">
        <title>Sea anemone genome reveals ancestral eumetazoan gene repertoire and genomic organization.</title>
        <authorList>
            <person name="Putnam N.H."/>
            <person name="Srivastava M."/>
            <person name="Hellsten U."/>
            <person name="Dirks B."/>
            <person name="Chapman J."/>
            <person name="Salamov A."/>
            <person name="Terry A."/>
            <person name="Shapiro H."/>
            <person name="Lindquist E."/>
            <person name="Kapitonov V.V."/>
            <person name="Jurka J."/>
            <person name="Genikhovich G."/>
            <person name="Grigoriev I.V."/>
            <person name="Lucas S.M."/>
            <person name="Steele R.E."/>
            <person name="Finnerty J.R."/>
            <person name="Technau U."/>
            <person name="Martindale M.Q."/>
            <person name="Rokhsar D.S."/>
        </authorList>
    </citation>
    <scope>NUCLEOTIDE SEQUENCE [LARGE SCALE GENOMIC DNA]</scope>
    <source>
        <strain evidence="6">CH2 X CH6</strain>
    </source>
</reference>
<dbReference type="Proteomes" id="UP000001593">
    <property type="component" value="Unassembled WGS sequence"/>
</dbReference>
<feature type="region of interest" description="Disordered" evidence="4">
    <location>
        <begin position="366"/>
        <end position="512"/>
    </location>
</feature>
<feature type="region of interest" description="Disordered" evidence="4">
    <location>
        <begin position="298"/>
        <end position="318"/>
    </location>
</feature>
<dbReference type="InterPro" id="IPR002110">
    <property type="entry name" value="Ankyrin_rpt"/>
</dbReference>
<keyword evidence="2 3" id="KW-0040">ANK repeat</keyword>
<proteinExistence type="predicted"/>
<name>A7SDI0_NEMVE</name>
<dbReference type="PANTHER" id="PTHR24198">
    <property type="entry name" value="ANKYRIN REPEAT AND PROTEIN KINASE DOMAIN-CONTAINING PROTEIN"/>
    <property type="match status" value="1"/>
</dbReference>
<evidence type="ECO:0000313" key="6">
    <source>
        <dbReference type="Proteomes" id="UP000001593"/>
    </source>
</evidence>
<protein>
    <submittedName>
        <fullName evidence="5">Uncharacterized protein</fullName>
    </submittedName>
</protein>
<keyword evidence="6" id="KW-1185">Reference proteome</keyword>
<dbReference type="PANTHER" id="PTHR24198:SF165">
    <property type="entry name" value="ANKYRIN REPEAT-CONTAINING PROTEIN-RELATED"/>
    <property type="match status" value="1"/>
</dbReference>
<keyword evidence="1" id="KW-0677">Repeat</keyword>
<dbReference type="AlphaFoldDB" id="A7SDI0"/>
<feature type="compositionally biased region" description="Basic and acidic residues" evidence="4">
    <location>
        <begin position="417"/>
        <end position="446"/>
    </location>
</feature>
<gene>
    <name evidence="5" type="ORF">NEMVEDRAFT_v1g210602</name>
</gene>
<feature type="region of interest" description="Disordered" evidence="4">
    <location>
        <begin position="253"/>
        <end position="275"/>
    </location>
</feature>
<dbReference type="InParanoid" id="A7SDI0"/>
<feature type="repeat" description="ANK" evidence="3">
    <location>
        <begin position="148"/>
        <end position="170"/>
    </location>
</feature>
<evidence type="ECO:0000256" key="3">
    <source>
        <dbReference type="PROSITE-ProRule" id="PRU00023"/>
    </source>
</evidence>
<feature type="compositionally biased region" description="Low complexity" evidence="4">
    <location>
        <begin position="458"/>
        <end position="473"/>
    </location>
</feature>
<feature type="compositionally biased region" description="Low complexity" evidence="4">
    <location>
        <begin position="376"/>
        <end position="395"/>
    </location>
</feature>
<dbReference type="STRING" id="45351.A7SDI0"/>
<evidence type="ECO:0000256" key="4">
    <source>
        <dbReference type="SAM" id="MobiDB-lite"/>
    </source>
</evidence>
<evidence type="ECO:0000313" key="5">
    <source>
        <dbReference type="EMBL" id="EDO38263.1"/>
    </source>
</evidence>
<dbReference type="OrthoDB" id="5406014at2759"/>
<dbReference type="SUPFAM" id="SSF48403">
    <property type="entry name" value="Ankyrin repeat"/>
    <property type="match status" value="1"/>
</dbReference>
<dbReference type="Pfam" id="PF00023">
    <property type="entry name" value="Ank"/>
    <property type="match status" value="1"/>
</dbReference>